<accession>A0A1C7F7W6</accession>
<evidence type="ECO:0000256" key="3">
    <source>
        <dbReference type="SAM" id="SignalP"/>
    </source>
</evidence>
<dbReference type="STRING" id="45658.VSVS12_01510"/>
<feature type="chain" id="PRO_5008885478" evidence="3">
    <location>
        <begin position="23"/>
        <end position="552"/>
    </location>
</feature>
<dbReference type="EMBL" id="CP016414">
    <property type="protein sequence ID" value="ANU36215.1"/>
    <property type="molecule type" value="Genomic_DNA"/>
</dbReference>
<dbReference type="RefSeq" id="WP_065545237.1">
    <property type="nucleotide sequence ID" value="NZ_CP016414.1"/>
</dbReference>
<gene>
    <name evidence="4" type="ORF">VSVS05_01088</name>
</gene>
<keyword evidence="3" id="KW-0732">Signal</keyword>
<reference evidence="4 5" key="1">
    <citation type="submission" date="2016-07" db="EMBL/GenBank/DDBJ databases">
        <title>Genome sequencing of Vibrio scophthalmi strain VS-05, an isolated from Paralichthys olivaceus.</title>
        <authorList>
            <person name="Han H.-J."/>
        </authorList>
    </citation>
    <scope>NUCLEOTIDE SEQUENCE [LARGE SCALE GENOMIC DNA]</scope>
    <source>
        <strain evidence="4 5">VS-05</strain>
    </source>
</reference>
<proteinExistence type="predicted"/>
<dbReference type="AlphaFoldDB" id="A0A1C7F7W6"/>
<dbReference type="GeneID" id="96870917"/>
<protein>
    <submittedName>
        <fullName evidence="4">Uncharacterized protein</fullName>
    </submittedName>
</protein>
<evidence type="ECO:0000313" key="4">
    <source>
        <dbReference type="EMBL" id="ANU36215.1"/>
    </source>
</evidence>
<name>A0A1C7F7W6_9VIBR</name>
<dbReference type="PATRIC" id="fig|45658.7.peg.1056"/>
<feature type="signal peptide" evidence="3">
    <location>
        <begin position="1"/>
        <end position="22"/>
    </location>
</feature>
<organism evidence="4 5">
    <name type="scientific">Vibrio scophthalmi</name>
    <dbReference type="NCBI Taxonomy" id="45658"/>
    <lineage>
        <taxon>Bacteria</taxon>
        <taxon>Pseudomonadati</taxon>
        <taxon>Pseudomonadota</taxon>
        <taxon>Gammaproteobacteria</taxon>
        <taxon>Vibrionales</taxon>
        <taxon>Vibrionaceae</taxon>
        <taxon>Vibrio</taxon>
    </lineage>
</organism>
<sequence>MKNIITPLALSISLVLSGQAFAEDFIPTSNTQAVTTTEVPAAGTPVSTAGVDAQQAAAQQPFEQQEIVEYISAEQQIFDYMDQKNWQQGWDADKKRLFVVNMQQFDSEDPSYDDSFVTKRSQYAMIATMSAKAEMVEYMRTTMSAVDMLTAPGTDVHAELNEKYTRAEKKLSAQKRELVKIIAELDQAEADKLAGITIEDRAEATWDAVIKRIDSDYDAGMIEESKRKKYEKVKQRYADASGELERLEQEAAKLKGEIKLESTSMVETLAQAPILGASVLVQAESWNAESEVYEVATLMVWSPKLEKAAKSIITGEMLPLKPKNGLSVHDWLKKQEVATMVGPRQFVDQTGERWFIGAYGMPVEGSSSMVRKNRGIADAMAKKEAAVALYADIETQKQAAIAMQTRSGDIGSKDHTEVATSFSEATRQSVENRHINGLSKLFSRTVTHPISQQKIYVVAYGISATAASEALAIEYSAFDAGATANRENNLKAADRAGLESNLQASKTEIAVKPDTNSSAKKATTSSVVPVTKKTATNSSTLLNTPDFSDDDF</sequence>
<feature type="coiled-coil region" evidence="1">
    <location>
        <begin position="230"/>
        <end position="264"/>
    </location>
</feature>
<evidence type="ECO:0000256" key="1">
    <source>
        <dbReference type="SAM" id="Coils"/>
    </source>
</evidence>
<dbReference type="Proteomes" id="UP000092528">
    <property type="component" value="Chromosome 1"/>
</dbReference>
<evidence type="ECO:0000313" key="5">
    <source>
        <dbReference type="Proteomes" id="UP000092528"/>
    </source>
</evidence>
<feature type="compositionally biased region" description="Low complexity" evidence="2">
    <location>
        <begin position="517"/>
        <end position="528"/>
    </location>
</feature>
<keyword evidence="5" id="KW-1185">Reference proteome</keyword>
<evidence type="ECO:0000256" key="2">
    <source>
        <dbReference type="SAM" id="MobiDB-lite"/>
    </source>
</evidence>
<keyword evidence="1" id="KW-0175">Coiled coil</keyword>
<feature type="region of interest" description="Disordered" evidence="2">
    <location>
        <begin position="508"/>
        <end position="528"/>
    </location>
</feature>
<feature type="coiled-coil region" evidence="1">
    <location>
        <begin position="157"/>
        <end position="191"/>
    </location>
</feature>